<feature type="transmembrane region" description="Helical" evidence="1">
    <location>
        <begin position="6"/>
        <end position="24"/>
    </location>
</feature>
<accession>K4IIX1</accession>
<evidence type="ECO:0000313" key="4">
    <source>
        <dbReference type="Proteomes" id="UP000008514"/>
    </source>
</evidence>
<dbReference type="KEGG" id="ptq:P700755_003909"/>
<dbReference type="STRING" id="313595.P700755_003909"/>
<reference evidence="3" key="2">
    <citation type="submission" date="2012-09" db="EMBL/GenBank/DDBJ databases">
        <title>The complete sequence of Psychroflexus torquis an extreme psychrophile from sea-ice that is stimulated by light.</title>
        <authorList>
            <person name="Feng S."/>
            <person name="Powell S.M."/>
            <person name="Bowman J.P."/>
        </authorList>
    </citation>
    <scope>NUCLEOTIDE SEQUENCE [LARGE SCALE GENOMIC DNA]</scope>
    <source>
        <strain evidence="3">ATCC 700755</strain>
    </source>
</reference>
<dbReference type="InterPro" id="IPR029062">
    <property type="entry name" value="Class_I_gatase-like"/>
</dbReference>
<evidence type="ECO:0000256" key="1">
    <source>
        <dbReference type="SAM" id="Phobius"/>
    </source>
</evidence>
<dbReference type="EMBL" id="CP003879">
    <property type="protein sequence ID" value="AFU70482.1"/>
    <property type="molecule type" value="Genomic_DNA"/>
</dbReference>
<evidence type="ECO:0000313" key="3">
    <source>
        <dbReference type="EMBL" id="AFU70482.1"/>
    </source>
</evidence>
<gene>
    <name evidence="3" type="ordered locus">P700755_003909</name>
</gene>
<keyword evidence="1" id="KW-0472">Membrane</keyword>
<evidence type="ECO:0000259" key="2">
    <source>
        <dbReference type="Pfam" id="PF07584"/>
    </source>
</evidence>
<dbReference type="PANTHER" id="PTHR37464:SF1">
    <property type="entry name" value="BLL2463 PROTEIN"/>
    <property type="match status" value="1"/>
</dbReference>
<feature type="domain" description="Aerotolerance regulator N-terminal" evidence="2">
    <location>
        <begin position="1"/>
        <end position="76"/>
    </location>
</feature>
<dbReference type="HOGENOM" id="CLU_017817_1_0_10"/>
<dbReference type="NCBIfam" id="TIGR02226">
    <property type="entry name" value="two_anch"/>
    <property type="match status" value="1"/>
</dbReference>
<keyword evidence="1" id="KW-0812">Transmembrane</keyword>
<dbReference type="Proteomes" id="UP000008514">
    <property type="component" value="Chromosome"/>
</dbReference>
<name>K4IIX1_PSYTT</name>
<sequence>MIFEKPDVLYFLFLLIIPILIHLFQLRKYRTTKFSNVALLEKIKLQSRKSSTIKKWLVLMTRLLGLAFLILAFSKPYIPNTESALKDTEVAIYMDNSFSMELPGNQVSLLEETKQNLWDQLGEQQKFSLFTNNNSWKHTNKNDIKNDFFNIDFTPVSLGFQTILLKAESMYKDQETSKSLFIITDALNFEDTPDLKTMEGIDLNFIIKEPKSLENFHISSAKLEEKNSNSVLRIEVKSSLSIDKDITVSLYDGSSLIAKARATFKNQLTSNVSFELGDTDFKKGRLELETDGMSYDNTLYFSLNQNDPIRILSLHSKEKDKSSFLSSIYKSDRFNLNVNSITNLDYSKISNTDLIILNEIENFSSILKTNLEKFYRNGGTLVMIPSENTSETTYSNFGMSQAIYLNSNSNKRDITTISYSHPLFTSVFSENIQNFDYPSTSKSLEINPSLSPILKYSNGSSFLAEQDRLYVFSSSLDTRFSNFINSPLVVPVFYNIALQSKSKPLLYSTVGSDESFTVKTILGQDEILQLVSSEQQVIPKQTKLGNTIQINTQYQPEIAGHYELKQKDSTLLDLSFNYNREESDLQALDLGNQNLVKFSTIQEAFNSYTEARKILELWKWMLIFALGFFLLELLILRFLN</sequence>
<dbReference type="InterPro" id="IPR011933">
    <property type="entry name" value="Double_TM_dom"/>
</dbReference>
<dbReference type="PANTHER" id="PTHR37464">
    <property type="entry name" value="BLL2463 PROTEIN"/>
    <property type="match status" value="1"/>
</dbReference>
<dbReference type="SUPFAM" id="SSF52317">
    <property type="entry name" value="Class I glutamine amidotransferase-like"/>
    <property type="match status" value="1"/>
</dbReference>
<dbReference type="AlphaFoldDB" id="K4IIX1"/>
<organism evidence="3 4">
    <name type="scientific">Psychroflexus torquis (strain ATCC 700755 / CIP 106069 / ACAM 623)</name>
    <dbReference type="NCBI Taxonomy" id="313595"/>
    <lineage>
        <taxon>Bacteria</taxon>
        <taxon>Pseudomonadati</taxon>
        <taxon>Bacteroidota</taxon>
        <taxon>Flavobacteriia</taxon>
        <taxon>Flavobacteriales</taxon>
        <taxon>Flavobacteriaceae</taxon>
        <taxon>Psychroflexus</taxon>
    </lineage>
</organism>
<proteinExistence type="predicted"/>
<keyword evidence="1" id="KW-1133">Transmembrane helix</keyword>
<dbReference type="eggNOG" id="COG2304">
    <property type="taxonomic scope" value="Bacteria"/>
</dbReference>
<dbReference type="Pfam" id="PF07584">
    <property type="entry name" value="BatA"/>
    <property type="match status" value="1"/>
</dbReference>
<keyword evidence="4" id="KW-1185">Reference proteome</keyword>
<protein>
    <submittedName>
        <fullName evidence="3">BatA N-terminal domain containing protein</fullName>
    </submittedName>
</protein>
<reference evidence="3" key="1">
    <citation type="submission" date="2006-03" db="EMBL/GenBank/DDBJ databases">
        <authorList>
            <person name="Bowman J."/>
            <person name="Ferriera S."/>
            <person name="Johnson J."/>
            <person name="Kravitz S."/>
            <person name="Halpern A."/>
            <person name="Remington K."/>
            <person name="Beeson K."/>
            <person name="Tran B."/>
            <person name="Rogers Y.-H."/>
            <person name="Friedman R."/>
            <person name="Venter J.C."/>
        </authorList>
    </citation>
    <scope>NUCLEOTIDE SEQUENCE [LARGE SCALE GENOMIC DNA]</scope>
    <source>
        <strain evidence="3">ATCC 700755</strain>
    </source>
</reference>
<feature type="transmembrane region" description="Helical" evidence="1">
    <location>
        <begin position="56"/>
        <end position="74"/>
    </location>
</feature>
<dbReference type="OrthoDB" id="9810200at2"/>
<feature type="transmembrane region" description="Helical" evidence="1">
    <location>
        <begin position="617"/>
        <end position="639"/>
    </location>
</feature>
<dbReference type="RefSeq" id="WP_015026015.1">
    <property type="nucleotide sequence ID" value="NC_018721.1"/>
</dbReference>
<dbReference type="InterPro" id="IPR024163">
    <property type="entry name" value="Aerotolerance_reg_N"/>
</dbReference>